<keyword evidence="4" id="KW-0233">DNA recombination</keyword>
<feature type="domain" description="Core-binding (CB)" evidence="8">
    <location>
        <begin position="112"/>
        <end position="193"/>
    </location>
</feature>
<dbReference type="Proteomes" id="UP000279457">
    <property type="component" value="Unassembled WGS sequence"/>
</dbReference>
<dbReference type="InterPro" id="IPR053876">
    <property type="entry name" value="Phage_int_M"/>
</dbReference>
<dbReference type="Pfam" id="PF22022">
    <property type="entry name" value="Phage_int_M"/>
    <property type="match status" value="1"/>
</dbReference>
<name>A0A3N6TPG9_9GAMM</name>
<gene>
    <name evidence="9" type="ORF">EB241_17180</name>
</gene>
<protein>
    <submittedName>
        <fullName evidence="9">DUF4102 domain-containing protein</fullName>
    </submittedName>
</protein>
<reference evidence="9 10" key="1">
    <citation type="submission" date="2018-10" db="EMBL/GenBank/DDBJ databases">
        <title>Draft genome sequence for the type isolate of Erwinia psidii, agent causal of bacterial blight in guava (Psidium guajava) and wilt and die-back of Eucalyptus spp.</title>
        <authorList>
            <person name="Hermenegildo P.S."/>
            <person name="Santos S.A."/>
            <person name="Guimaraes L.M.S."/>
            <person name="Vidigal P.M.P."/>
            <person name="Pereira I.C."/>
            <person name="Badel J.L."/>
            <person name="Alfenas-Zerbini P."/>
            <person name="Ferreira M.A.S.V."/>
            <person name="Alfenas A.C."/>
        </authorList>
    </citation>
    <scope>NUCLEOTIDE SEQUENCE [LARGE SCALE GENOMIC DNA]</scope>
    <source>
        <strain evidence="9 10">IBSBF 435</strain>
    </source>
</reference>
<dbReference type="InterPro" id="IPR038488">
    <property type="entry name" value="Integrase_DNA-bd_sf"/>
</dbReference>
<sequence length="427" mass="47573">MPKIITPLTPTEVANAKAKTDPATGKKQDTPYRDGDGLELMAKASGSRVWYFRYRKPVSGKRTMLSLGEFPAVSLAQARKVKNEAKALLSQGIDPVEQRKADANALRETHSNTLQAIAMRWIEHKRKNVTEDYADDVWRSLEKDIFPAIGHIPVTLLKAPVLLDVLNVIVARGNLETARRLAQRTKEIMDYAMNTGLADANPFTTVKSALPVPRKEKNPTIRPEALPGLMQSLAIAQIERSTRHLIEWQLLTAVRPGEAVMTRWSEIDWKKKQWDAPAATMKMDRPHSVPLCPQALDILEAMKPISGHREYVFPGRKNPKTHMHSQSANAALKRMGYQDMLTAHGMRSIVSTAMNEHGSFRPDAIEAVLAHGEKNSIRAAYNRATYLEERRGMMDWWGEFVSSAANGHQMAGAALRHLGVVGGEDAQ</sequence>
<evidence type="ECO:0000259" key="8">
    <source>
        <dbReference type="PROSITE" id="PS51900"/>
    </source>
</evidence>
<dbReference type="InterPro" id="IPR002104">
    <property type="entry name" value="Integrase_catalytic"/>
</dbReference>
<comment type="similarity">
    <text evidence="1">Belongs to the 'phage' integrase family.</text>
</comment>
<dbReference type="GO" id="GO:0015074">
    <property type="term" value="P:DNA integration"/>
    <property type="evidence" value="ECO:0007669"/>
    <property type="project" value="UniProtKB-KW"/>
</dbReference>
<dbReference type="GO" id="GO:0006310">
    <property type="term" value="P:DNA recombination"/>
    <property type="evidence" value="ECO:0007669"/>
    <property type="project" value="UniProtKB-KW"/>
</dbReference>
<evidence type="ECO:0000256" key="2">
    <source>
        <dbReference type="ARBA" id="ARBA00022908"/>
    </source>
</evidence>
<dbReference type="Gene3D" id="1.10.443.10">
    <property type="entry name" value="Intergrase catalytic core"/>
    <property type="match status" value="1"/>
</dbReference>
<dbReference type="CDD" id="cd00801">
    <property type="entry name" value="INT_P4_C"/>
    <property type="match status" value="1"/>
</dbReference>
<dbReference type="InterPro" id="IPR011010">
    <property type="entry name" value="DNA_brk_join_enz"/>
</dbReference>
<dbReference type="InterPro" id="IPR010998">
    <property type="entry name" value="Integrase_recombinase_N"/>
</dbReference>
<keyword evidence="10" id="KW-1185">Reference proteome</keyword>
<dbReference type="Pfam" id="PF13356">
    <property type="entry name" value="Arm-DNA-bind_3"/>
    <property type="match status" value="1"/>
</dbReference>
<accession>A0A3N6TPG9</accession>
<evidence type="ECO:0000256" key="5">
    <source>
        <dbReference type="PROSITE-ProRule" id="PRU01248"/>
    </source>
</evidence>
<proteinExistence type="inferred from homology"/>
<dbReference type="PANTHER" id="PTHR30629">
    <property type="entry name" value="PROPHAGE INTEGRASE"/>
    <property type="match status" value="1"/>
</dbReference>
<dbReference type="Gene3D" id="1.10.150.130">
    <property type="match status" value="1"/>
</dbReference>
<dbReference type="SUPFAM" id="SSF56349">
    <property type="entry name" value="DNA breaking-rejoining enzymes"/>
    <property type="match status" value="1"/>
</dbReference>
<evidence type="ECO:0000313" key="10">
    <source>
        <dbReference type="Proteomes" id="UP000279457"/>
    </source>
</evidence>
<dbReference type="NCBIfam" id="NF007246">
    <property type="entry name" value="PRK09692.1"/>
    <property type="match status" value="1"/>
</dbReference>
<dbReference type="Gene3D" id="3.30.160.390">
    <property type="entry name" value="Integrase, DNA-binding domain"/>
    <property type="match status" value="1"/>
</dbReference>
<keyword evidence="3 5" id="KW-0238">DNA-binding</keyword>
<dbReference type="PROSITE" id="PS51900">
    <property type="entry name" value="CB"/>
    <property type="match status" value="1"/>
</dbReference>
<keyword evidence="2" id="KW-0229">DNA integration</keyword>
<dbReference type="PANTHER" id="PTHR30629:SF6">
    <property type="entry name" value="PROPHAGE INTEGRASE INTA-RELATED"/>
    <property type="match status" value="1"/>
</dbReference>
<dbReference type="InterPro" id="IPR050808">
    <property type="entry name" value="Phage_Integrase"/>
</dbReference>
<dbReference type="PROSITE" id="PS51898">
    <property type="entry name" value="TYR_RECOMBINASE"/>
    <property type="match status" value="1"/>
</dbReference>
<dbReference type="InterPro" id="IPR044068">
    <property type="entry name" value="CB"/>
</dbReference>
<evidence type="ECO:0000259" key="7">
    <source>
        <dbReference type="PROSITE" id="PS51898"/>
    </source>
</evidence>
<feature type="domain" description="Tyr recombinase" evidence="7">
    <location>
        <begin position="216"/>
        <end position="395"/>
    </location>
</feature>
<dbReference type="InterPro" id="IPR025166">
    <property type="entry name" value="Integrase_DNA_bind_dom"/>
</dbReference>
<evidence type="ECO:0000256" key="4">
    <source>
        <dbReference type="ARBA" id="ARBA00023172"/>
    </source>
</evidence>
<dbReference type="OrthoDB" id="9795573at2"/>
<dbReference type="GO" id="GO:0003677">
    <property type="term" value="F:DNA binding"/>
    <property type="evidence" value="ECO:0007669"/>
    <property type="project" value="UniProtKB-UniRule"/>
</dbReference>
<organism evidence="9 10">
    <name type="scientific">Erwinia psidii</name>
    <dbReference type="NCBI Taxonomy" id="69224"/>
    <lineage>
        <taxon>Bacteria</taxon>
        <taxon>Pseudomonadati</taxon>
        <taxon>Pseudomonadota</taxon>
        <taxon>Gammaproteobacteria</taxon>
        <taxon>Enterobacterales</taxon>
        <taxon>Erwiniaceae</taxon>
        <taxon>Erwinia</taxon>
    </lineage>
</organism>
<dbReference type="RefSeq" id="WP_124234242.1">
    <property type="nucleotide sequence ID" value="NZ_RHHM01000014.1"/>
</dbReference>
<feature type="region of interest" description="Disordered" evidence="6">
    <location>
        <begin position="1"/>
        <end position="37"/>
    </location>
</feature>
<evidence type="ECO:0000256" key="3">
    <source>
        <dbReference type="ARBA" id="ARBA00023125"/>
    </source>
</evidence>
<evidence type="ECO:0000256" key="6">
    <source>
        <dbReference type="SAM" id="MobiDB-lite"/>
    </source>
</evidence>
<dbReference type="Pfam" id="PF00589">
    <property type="entry name" value="Phage_integrase"/>
    <property type="match status" value="1"/>
</dbReference>
<evidence type="ECO:0000313" key="9">
    <source>
        <dbReference type="EMBL" id="RQM37132.1"/>
    </source>
</evidence>
<feature type="compositionally biased region" description="Basic and acidic residues" evidence="6">
    <location>
        <begin position="18"/>
        <end position="36"/>
    </location>
</feature>
<evidence type="ECO:0000256" key="1">
    <source>
        <dbReference type="ARBA" id="ARBA00008857"/>
    </source>
</evidence>
<dbReference type="EMBL" id="RHHM01000014">
    <property type="protein sequence ID" value="RQM37132.1"/>
    <property type="molecule type" value="Genomic_DNA"/>
</dbReference>
<dbReference type="AlphaFoldDB" id="A0A3N6TPG9"/>
<dbReference type="InterPro" id="IPR013762">
    <property type="entry name" value="Integrase-like_cat_sf"/>
</dbReference>
<comment type="caution">
    <text evidence="9">The sequence shown here is derived from an EMBL/GenBank/DDBJ whole genome shotgun (WGS) entry which is preliminary data.</text>
</comment>